<dbReference type="Proteomes" id="UP000515811">
    <property type="component" value="Chromosome"/>
</dbReference>
<dbReference type="Pfam" id="PF06961">
    <property type="entry name" value="DUF1294"/>
    <property type="match status" value="1"/>
</dbReference>
<keyword evidence="1" id="KW-0472">Membrane</keyword>
<accession>A0A7G9RIB6</accession>
<dbReference type="InterPro" id="IPR012156">
    <property type="entry name" value="Cold_shock_CspA"/>
</dbReference>
<organism evidence="2 3">
    <name type="scientific">Diaphorobacter ruginosibacter</name>
    <dbReference type="NCBI Taxonomy" id="1715720"/>
    <lineage>
        <taxon>Bacteria</taxon>
        <taxon>Pseudomonadati</taxon>
        <taxon>Pseudomonadota</taxon>
        <taxon>Betaproteobacteria</taxon>
        <taxon>Burkholderiales</taxon>
        <taxon>Comamonadaceae</taxon>
        <taxon>Diaphorobacter</taxon>
    </lineage>
</organism>
<dbReference type="KEGG" id="drg:H9K76_11660"/>
<dbReference type="GO" id="GO:0003676">
    <property type="term" value="F:nucleic acid binding"/>
    <property type="evidence" value="ECO:0007669"/>
    <property type="project" value="InterPro"/>
</dbReference>
<evidence type="ECO:0000313" key="2">
    <source>
        <dbReference type="EMBL" id="QNN55341.1"/>
    </source>
</evidence>
<dbReference type="InterPro" id="IPR010718">
    <property type="entry name" value="DUF1294"/>
</dbReference>
<dbReference type="AlphaFoldDB" id="A0A7G9RIB6"/>
<keyword evidence="3" id="KW-1185">Reference proteome</keyword>
<keyword evidence="1" id="KW-1133">Transmembrane helix</keyword>
<protein>
    <submittedName>
        <fullName evidence="2">DUF1294 domain-containing protein</fullName>
    </submittedName>
</protein>
<dbReference type="RefSeq" id="WP_187595614.1">
    <property type="nucleotide sequence ID" value="NZ_CP060714.1"/>
</dbReference>
<keyword evidence="1" id="KW-0812">Transmembrane</keyword>
<dbReference type="PIRSF" id="PIRSF002599">
    <property type="entry name" value="Cold_shock_A"/>
    <property type="match status" value="1"/>
</dbReference>
<name>A0A7G9RIB6_9BURK</name>
<gene>
    <name evidence="2" type="ORF">H9K76_11660</name>
</gene>
<evidence type="ECO:0000313" key="3">
    <source>
        <dbReference type="Proteomes" id="UP000515811"/>
    </source>
</evidence>
<sequence>MGVPLLNLITFLVYRHDKKAAETGRWRISERTLHLLSLAGGWPSAWFAQQTLRHKSSKREFRVVYWVTVIGNLVLLGMLILLPESGGGMGALLRSLR</sequence>
<feature type="transmembrane region" description="Helical" evidence="1">
    <location>
        <begin position="63"/>
        <end position="82"/>
    </location>
</feature>
<evidence type="ECO:0000256" key="1">
    <source>
        <dbReference type="SAM" id="Phobius"/>
    </source>
</evidence>
<reference evidence="2 3" key="1">
    <citation type="submission" date="2020-08" db="EMBL/GenBank/DDBJ databases">
        <title>Genome sequence of Diaphorobacter ruginosibacter DSM 27467T.</title>
        <authorList>
            <person name="Hyun D.-W."/>
            <person name="Bae J.-W."/>
        </authorList>
    </citation>
    <scope>NUCLEOTIDE SEQUENCE [LARGE SCALE GENOMIC DNA]</scope>
    <source>
        <strain evidence="2 3">DSM 27467</strain>
    </source>
</reference>
<proteinExistence type="predicted"/>
<dbReference type="EMBL" id="CP060714">
    <property type="protein sequence ID" value="QNN55341.1"/>
    <property type="molecule type" value="Genomic_DNA"/>
</dbReference>